<dbReference type="GO" id="GO:0035251">
    <property type="term" value="F:UDP-glucosyltransferase activity"/>
    <property type="evidence" value="ECO:0007669"/>
    <property type="project" value="InterPro"/>
</dbReference>
<dbReference type="PANTHER" id="PTHR48048">
    <property type="entry name" value="GLYCOSYLTRANSFERASE"/>
    <property type="match status" value="1"/>
</dbReference>
<gene>
    <name evidence="3" type="ORF">PanWU01x14_131670</name>
</gene>
<dbReference type="PANTHER" id="PTHR48048:SF81">
    <property type="entry name" value="GLYCOSYLTRANSFERASE"/>
    <property type="match status" value="1"/>
</dbReference>
<dbReference type="EMBL" id="JXTB01000104">
    <property type="protein sequence ID" value="PON63503.1"/>
    <property type="molecule type" value="Genomic_DNA"/>
</dbReference>
<organism evidence="3 4">
    <name type="scientific">Parasponia andersonii</name>
    <name type="common">Sponia andersonii</name>
    <dbReference type="NCBI Taxonomy" id="3476"/>
    <lineage>
        <taxon>Eukaryota</taxon>
        <taxon>Viridiplantae</taxon>
        <taxon>Streptophyta</taxon>
        <taxon>Embryophyta</taxon>
        <taxon>Tracheophyta</taxon>
        <taxon>Spermatophyta</taxon>
        <taxon>Magnoliopsida</taxon>
        <taxon>eudicotyledons</taxon>
        <taxon>Gunneridae</taxon>
        <taxon>Pentapetalae</taxon>
        <taxon>rosids</taxon>
        <taxon>fabids</taxon>
        <taxon>Rosales</taxon>
        <taxon>Cannabaceae</taxon>
        <taxon>Parasponia</taxon>
    </lineage>
</organism>
<dbReference type="AlphaFoldDB" id="A0A2P5CR70"/>
<accession>A0A2P5CR70</accession>
<sequence length="154" mass="17301">MSQTPSWVSGRRFIGLFVDMFCTTMIDVAVELQFPSYLFFASPASFLSFMLDVPSLDSQLSRNSVTELRVRGFVNSVPRSVLPTSVLKQGDGYSWYLHHGRKFTETKGIIVNTFTELEPFVLDTLSTSDVPKVYPVGSIMDLNGPAQWHPDRAQ</sequence>
<reference evidence="4" key="1">
    <citation type="submission" date="2016-06" db="EMBL/GenBank/DDBJ databases">
        <title>Parallel loss of symbiosis genes in relatives of nitrogen-fixing non-legume Parasponia.</title>
        <authorList>
            <person name="Van Velzen R."/>
            <person name="Holmer R."/>
            <person name="Bu F."/>
            <person name="Rutten L."/>
            <person name="Van Zeijl A."/>
            <person name="Liu W."/>
            <person name="Santuari L."/>
            <person name="Cao Q."/>
            <person name="Sharma T."/>
            <person name="Shen D."/>
            <person name="Roswanjaya Y."/>
            <person name="Wardhani T."/>
            <person name="Kalhor M.S."/>
            <person name="Jansen J."/>
            <person name="Van den Hoogen J."/>
            <person name="Gungor B."/>
            <person name="Hartog M."/>
            <person name="Hontelez J."/>
            <person name="Verver J."/>
            <person name="Yang W.-C."/>
            <person name="Schijlen E."/>
            <person name="Repin R."/>
            <person name="Schilthuizen M."/>
            <person name="Schranz E."/>
            <person name="Heidstra R."/>
            <person name="Miyata K."/>
            <person name="Fedorova E."/>
            <person name="Kohlen W."/>
            <person name="Bisseling T."/>
            <person name="Smit S."/>
            <person name="Geurts R."/>
        </authorList>
    </citation>
    <scope>NUCLEOTIDE SEQUENCE [LARGE SCALE GENOMIC DNA]</scope>
    <source>
        <strain evidence="4">cv. WU1-14</strain>
    </source>
</reference>
<dbReference type="Gene3D" id="3.40.50.2000">
    <property type="entry name" value="Glycogen Phosphorylase B"/>
    <property type="match status" value="1"/>
</dbReference>
<keyword evidence="1" id="KW-0328">Glycosyltransferase</keyword>
<evidence type="ECO:0000256" key="2">
    <source>
        <dbReference type="SAM" id="Phobius"/>
    </source>
</evidence>
<dbReference type="STRING" id="3476.A0A2P5CR70"/>
<evidence type="ECO:0000256" key="1">
    <source>
        <dbReference type="ARBA" id="ARBA00022676"/>
    </source>
</evidence>
<evidence type="ECO:0000313" key="3">
    <source>
        <dbReference type="EMBL" id="PON63503.1"/>
    </source>
</evidence>
<dbReference type="OrthoDB" id="5835829at2759"/>
<dbReference type="SUPFAM" id="SSF53756">
    <property type="entry name" value="UDP-Glycosyltransferase/glycogen phosphorylase"/>
    <property type="match status" value="1"/>
</dbReference>
<dbReference type="InterPro" id="IPR050481">
    <property type="entry name" value="UDP-glycosyltransf_plant"/>
</dbReference>
<keyword evidence="4" id="KW-1185">Reference proteome</keyword>
<protein>
    <submittedName>
        <fullName evidence="3">UDP-glucuronosyl/UDP-glucosyltransferase</fullName>
    </submittedName>
</protein>
<keyword evidence="2" id="KW-1133">Transmembrane helix</keyword>
<feature type="transmembrane region" description="Helical" evidence="2">
    <location>
        <begin position="12"/>
        <end position="30"/>
    </location>
</feature>
<name>A0A2P5CR70_PARAD</name>
<keyword evidence="2" id="KW-0812">Transmembrane</keyword>
<proteinExistence type="predicted"/>
<comment type="caution">
    <text evidence="3">The sequence shown here is derived from an EMBL/GenBank/DDBJ whole genome shotgun (WGS) entry which is preliminary data.</text>
</comment>
<keyword evidence="3" id="KW-0808">Transferase</keyword>
<evidence type="ECO:0000313" key="4">
    <source>
        <dbReference type="Proteomes" id="UP000237105"/>
    </source>
</evidence>
<dbReference type="Proteomes" id="UP000237105">
    <property type="component" value="Unassembled WGS sequence"/>
</dbReference>
<keyword evidence="2" id="KW-0472">Membrane</keyword>